<sequence>MNKTVLLIMVLSLFIVGCEDGLKLQPKHKVTLVFTTFLKMDEFETLIADPVEKHFPGIKLKYEAGPPSPSIAEQWPVSAAGDIRHTMVGAGSARGWDVDYIPTAIPEMSSYTEFPAENLTPYIQKYQFDIGSIDPGLWNRAESLQVNGELSVLPYSKRLYALYYNKAVFKKYGVEYPIDGMTWDDVVELVRKLPSEVRYELSSYDAWVNMAYQLGISWIAHSISLEEAKTQWMEIIRLYEELAGLPKSSQWSPPRDTSYFTQYLTSYKQDEVALSTSSWWYMTMLNDKQRYFALQEAVKAGVDMDVVTYPEFANSPYQFPDRIEQALQMNAKSTHKEEAFQVMSYLLSDEHQLRNAKLGIGPVLDNPVIQVSFAAEIPGLQHRNMPAYFPKSNVHTSTKGQLVDQVKVLDRSINSIYAVFQDILAHKVDEETAAKRILESYKLFIIEE</sequence>
<dbReference type="RefSeq" id="WP_155700750.1">
    <property type="nucleotide sequence ID" value="NZ_CP034235.1"/>
</dbReference>
<evidence type="ECO:0000256" key="4">
    <source>
        <dbReference type="ARBA" id="ARBA00023139"/>
    </source>
</evidence>
<evidence type="ECO:0000256" key="2">
    <source>
        <dbReference type="ARBA" id="ARBA00022729"/>
    </source>
</evidence>
<proteinExistence type="predicted"/>
<evidence type="ECO:0000256" key="3">
    <source>
        <dbReference type="ARBA" id="ARBA00023136"/>
    </source>
</evidence>
<dbReference type="InterPro" id="IPR050490">
    <property type="entry name" value="Bact_solute-bd_prot1"/>
</dbReference>
<name>A0A6B8RJH9_9BACL</name>
<gene>
    <name evidence="6" type="ORF">EHS13_12890</name>
</gene>
<dbReference type="Pfam" id="PF01547">
    <property type="entry name" value="SBP_bac_1"/>
    <property type="match status" value="1"/>
</dbReference>
<dbReference type="Proteomes" id="UP000426246">
    <property type="component" value="Chromosome"/>
</dbReference>
<evidence type="ECO:0000256" key="1">
    <source>
        <dbReference type="ARBA" id="ARBA00022475"/>
    </source>
</evidence>
<evidence type="ECO:0000313" key="7">
    <source>
        <dbReference type="Proteomes" id="UP000426246"/>
    </source>
</evidence>
<organism evidence="6 7">
    <name type="scientific">Paenibacillus psychroresistens</name>
    <dbReference type="NCBI Taxonomy" id="1778678"/>
    <lineage>
        <taxon>Bacteria</taxon>
        <taxon>Bacillati</taxon>
        <taxon>Bacillota</taxon>
        <taxon>Bacilli</taxon>
        <taxon>Bacillales</taxon>
        <taxon>Paenibacillaceae</taxon>
        <taxon>Paenibacillus</taxon>
    </lineage>
</organism>
<protein>
    <submittedName>
        <fullName evidence="6">Extracellular solute-binding protein</fullName>
    </submittedName>
</protein>
<keyword evidence="2" id="KW-0732">Signal</keyword>
<keyword evidence="7" id="KW-1185">Reference proteome</keyword>
<evidence type="ECO:0000256" key="5">
    <source>
        <dbReference type="ARBA" id="ARBA00023288"/>
    </source>
</evidence>
<accession>A0A6B8RJH9</accession>
<keyword evidence="3" id="KW-0472">Membrane</keyword>
<dbReference type="KEGG" id="ppsc:EHS13_12890"/>
<dbReference type="PROSITE" id="PS51257">
    <property type="entry name" value="PROKAR_LIPOPROTEIN"/>
    <property type="match status" value="1"/>
</dbReference>
<dbReference type="Gene3D" id="3.40.190.10">
    <property type="entry name" value="Periplasmic binding protein-like II"/>
    <property type="match status" value="1"/>
</dbReference>
<dbReference type="SUPFAM" id="SSF53850">
    <property type="entry name" value="Periplasmic binding protein-like II"/>
    <property type="match status" value="1"/>
</dbReference>
<dbReference type="PANTHER" id="PTHR43649:SF33">
    <property type="entry name" value="POLYGALACTURONAN_RHAMNOGALACTURONAN-BINDING PROTEIN YTCQ"/>
    <property type="match status" value="1"/>
</dbReference>
<dbReference type="EMBL" id="CP034235">
    <property type="protein sequence ID" value="QGQ95713.1"/>
    <property type="molecule type" value="Genomic_DNA"/>
</dbReference>
<dbReference type="PANTHER" id="PTHR43649">
    <property type="entry name" value="ARABINOSE-BINDING PROTEIN-RELATED"/>
    <property type="match status" value="1"/>
</dbReference>
<evidence type="ECO:0000313" key="6">
    <source>
        <dbReference type="EMBL" id="QGQ95713.1"/>
    </source>
</evidence>
<reference evidence="7" key="1">
    <citation type="submission" date="2018-11" db="EMBL/GenBank/DDBJ databases">
        <title>Complete genome sequence of Paenibacillus sp. ML311-T8.</title>
        <authorList>
            <person name="Nam Y.-D."/>
            <person name="Kang J."/>
            <person name="Chung W.-H."/>
            <person name="Park Y.S."/>
        </authorList>
    </citation>
    <scope>NUCLEOTIDE SEQUENCE [LARGE SCALE GENOMIC DNA]</scope>
    <source>
        <strain evidence="7">ML311-T8</strain>
    </source>
</reference>
<keyword evidence="1" id="KW-1003">Cell membrane</keyword>
<dbReference type="AlphaFoldDB" id="A0A6B8RJH9"/>
<dbReference type="InterPro" id="IPR006059">
    <property type="entry name" value="SBP"/>
</dbReference>
<dbReference type="OrthoDB" id="3928382at2"/>
<keyword evidence="5" id="KW-0449">Lipoprotein</keyword>
<keyword evidence="4" id="KW-0564">Palmitate</keyword>